<evidence type="ECO:0000259" key="12">
    <source>
        <dbReference type="Pfam" id="PF10099"/>
    </source>
</evidence>
<protein>
    <recommendedName>
        <fullName evidence="10">Regulator of SigK</fullName>
    </recommendedName>
    <alternativeName>
        <fullName evidence="9">Sigma-K anti-sigma factor RskA</fullName>
    </alternativeName>
</protein>
<keyword evidence="3" id="KW-1003">Cell membrane</keyword>
<dbReference type="GO" id="GO:0006417">
    <property type="term" value="P:regulation of translation"/>
    <property type="evidence" value="ECO:0007669"/>
    <property type="project" value="TreeGrafter"/>
</dbReference>
<keyword evidence="8" id="KW-0804">Transcription</keyword>
<dbReference type="PANTHER" id="PTHR37461:SF1">
    <property type="entry name" value="ANTI-SIGMA-K FACTOR RSKA"/>
    <property type="match status" value="1"/>
</dbReference>
<comment type="caution">
    <text evidence="14">The sequence shown here is derived from an EMBL/GenBank/DDBJ whole genome shotgun (WGS) entry which is preliminary data.</text>
</comment>
<feature type="domain" description="Anti-sigma K factor RskA C-terminal" evidence="12">
    <location>
        <begin position="146"/>
        <end position="287"/>
    </location>
</feature>
<evidence type="ECO:0000259" key="13">
    <source>
        <dbReference type="Pfam" id="PF13490"/>
    </source>
</evidence>
<feature type="compositionally biased region" description="Gly residues" evidence="11">
    <location>
        <begin position="99"/>
        <end position="113"/>
    </location>
</feature>
<evidence type="ECO:0000313" key="15">
    <source>
        <dbReference type="Proteomes" id="UP000186455"/>
    </source>
</evidence>
<dbReference type="Pfam" id="PF13490">
    <property type="entry name" value="zf-HC2"/>
    <property type="match status" value="1"/>
</dbReference>
<dbReference type="InterPro" id="IPR051474">
    <property type="entry name" value="Anti-sigma-K/W_factor"/>
</dbReference>
<dbReference type="Proteomes" id="UP000186455">
    <property type="component" value="Unassembled WGS sequence"/>
</dbReference>
<evidence type="ECO:0000256" key="11">
    <source>
        <dbReference type="SAM" id="MobiDB-lite"/>
    </source>
</evidence>
<evidence type="ECO:0000256" key="5">
    <source>
        <dbReference type="ARBA" id="ARBA00022989"/>
    </source>
</evidence>
<evidence type="ECO:0000256" key="6">
    <source>
        <dbReference type="ARBA" id="ARBA00023015"/>
    </source>
</evidence>
<keyword evidence="15" id="KW-1185">Reference proteome</keyword>
<keyword evidence="5" id="KW-1133">Transmembrane helix</keyword>
<reference evidence="14 15" key="1">
    <citation type="submission" date="2015-06" db="EMBL/GenBank/DDBJ databases">
        <title>Cloning and characterization of the uncialamcin biosynthetic gene cluster.</title>
        <authorList>
            <person name="Yan X."/>
            <person name="Huang T."/>
            <person name="Ge H."/>
            <person name="Shen B."/>
        </authorList>
    </citation>
    <scope>NUCLEOTIDE SEQUENCE [LARGE SCALE GENOMIC DNA]</scope>
    <source>
        <strain evidence="14 15">DCA2648</strain>
    </source>
</reference>
<dbReference type="EMBL" id="LFBV01000001">
    <property type="protein sequence ID" value="OKH95469.1"/>
    <property type="molecule type" value="Genomic_DNA"/>
</dbReference>
<dbReference type="AlphaFoldDB" id="A0A1Q4VCI6"/>
<comment type="subcellular location">
    <subcellularLocation>
        <location evidence="2">Cell membrane</location>
    </subcellularLocation>
    <subcellularLocation>
        <location evidence="1">Membrane</location>
        <topology evidence="1">Single-pass membrane protein</topology>
    </subcellularLocation>
</comment>
<dbReference type="InterPro" id="IPR018764">
    <property type="entry name" value="RskA_C"/>
</dbReference>
<organism evidence="14 15">
    <name type="scientific">Streptomyces uncialis</name>
    <dbReference type="NCBI Taxonomy" id="1048205"/>
    <lineage>
        <taxon>Bacteria</taxon>
        <taxon>Bacillati</taxon>
        <taxon>Actinomycetota</taxon>
        <taxon>Actinomycetes</taxon>
        <taxon>Kitasatosporales</taxon>
        <taxon>Streptomycetaceae</taxon>
        <taxon>Streptomyces</taxon>
    </lineage>
</organism>
<keyword evidence="4" id="KW-0812">Transmembrane</keyword>
<accession>A0A1Q4VCI6</accession>
<dbReference type="STRING" id="1048205.AB852_01090"/>
<dbReference type="Pfam" id="PF10099">
    <property type="entry name" value="RskA_C"/>
    <property type="match status" value="1"/>
</dbReference>
<dbReference type="Gene3D" id="1.10.10.1320">
    <property type="entry name" value="Anti-sigma factor, zinc-finger domain"/>
    <property type="match status" value="1"/>
</dbReference>
<evidence type="ECO:0000256" key="2">
    <source>
        <dbReference type="ARBA" id="ARBA00004236"/>
    </source>
</evidence>
<feature type="domain" description="Putative zinc-finger" evidence="13">
    <location>
        <begin position="5"/>
        <end position="37"/>
    </location>
</feature>
<dbReference type="InterPro" id="IPR027383">
    <property type="entry name" value="Znf_put"/>
</dbReference>
<dbReference type="RefSeq" id="WP_073782657.1">
    <property type="nucleotide sequence ID" value="NZ_LFBV01000001.1"/>
</dbReference>
<evidence type="ECO:0000256" key="9">
    <source>
        <dbReference type="ARBA" id="ARBA00029829"/>
    </source>
</evidence>
<dbReference type="InterPro" id="IPR041916">
    <property type="entry name" value="Anti_sigma_zinc_sf"/>
</dbReference>
<sequence>MTPTDVHLLSGAYALDALDEDERAGFENHLAHCPACAEETRELAATAGRLGLAATVTPPPALKRRVLREITTIRQEAPRPGHASGGGSPVGGSQAQGFPGRGYAGRGSSGRGFAGRWLPARWGGDRADGSSPGQRSARGGSRWVLAVCLAIAAGLGGTTVWQHQEAERARDQARSESGRLERLTGVLTAPDARTRSAAFPDGARGTVVASRARDKAVFIGAGMPRPPAGKVYQLWYDDGGTMRSAGLMEPARGDQAVLLDGPLGGASGVGITVEPAGGSPGPTSDPVGLVSFGA</sequence>
<evidence type="ECO:0000256" key="3">
    <source>
        <dbReference type="ARBA" id="ARBA00022475"/>
    </source>
</evidence>
<keyword evidence="6" id="KW-0805">Transcription regulation</keyword>
<dbReference type="GO" id="GO:0016989">
    <property type="term" value="F:sigma factor antagonist activity"/>
    <property type="evidence" value="ECO:0007669"/>
    <property type="project" value="TreeGrafter"/>
</dbReference>
<keyword evidence="7" id="KW-0472">Membrane</keyword>
<evidence type="ECO:0000313" key="14">
    <source>
        <dbReference type="EMBL" id="OKH95469.1"/>
    </source>
</evidence>
<proteinExistence type="predicted"/>
<evidence type="ECO:0000256" key="8">
    <source>
        <dbReference type="ARBA" id="ARBA00023163"/>
    </source>
</evidence>
<evidence type="ECO:0000256" key="7">
    <source>
        <dbReference type="ARBA" id="ARBA00023136"/>
    </source>
</evidence>
<feature type="region of interest" description="Disordered" evidence="11">
    <location>
        <begin position="73"/>
        <end position="138"/>
    </location>
</feature>
<evidence type="ECO:0000256" key="1">
    <source>
        <dbReference type="ARBA" id="ARBA00004167"/>
    </source>
</evidence>
<evidence type="ECO:0000256" key="4">
    <source>
        <dbReference type="ARBA" id="ARBA00022692"/>
    </source>
</evidence>
<evidence type="ECO:0000256" key="10">
    <source>
        <dbReference type="ARBA" id="ARBA00030803"/>
    </source>
</evidence>
<dbReference type="GO" id="GO:0005886">
    <property type="term" value="C:plasma membrane"/>
    <property type="evidence" value="ECO:0007669"/>
    <property type="project" value="UniProtKB-SubCell"/>
</dbReference>
<name>A0A1Q4VCI6_9ACTN</name>
<dbReference type="PANTHER" id="PTHR37461">
    <property type="entry name" value="ANTI-SIGMA-K FACTOR RSKA"/>
    <property type="match status" value="1"/>
</dbReference>
<gene>
    <name evidence="14" type="ORF">AB852_01090</name>
</gene>